<dbReference type="InterPro" id="IPR020563">
    <property type="entry name" value="X-over_junc_endoDNase_Mg_BS"/>
</dbReference>
<evidence type="ECO:0000313" key="15">
    <source>
        <dbReference type="EMBL" id="OHA48728.1"/>
    </source>
</evidence>
<dbReference type="GO" id="GO:0048476">
    <property type="term" value="C:Holliday junction resolvase complex"/>
    <property type="evidence" value="ECO:0007669"/>
    <property type="project" value="UniProtKB-UniRule"/>
</dbReference>
<dbReference type="NCBIfam" id="TIGR00228">
    <property type="entry name" value="ruvC"/>
    <property type="match status" value="1"/>
</dbReference>
<keyword evidence="4 13" id="KW-0479">Metal-binding</keyword>
<comment type="function">
    <text evidence="13">The RuvA-RuvB-RuvC complex processes Holliday junction (HJ) DNA during genetic recombination and DNA repair. Endonuclease that resolves HJ intermediates. Cleaves cruciform DNA by making single-stranded nicks across the HJ at symmetrical positions within the homologous arms, yielding a 5'-phosphate and a 3'-hydroxyl group; requires a central core of homology in the junction. The consensus cleavage sequence is 5'-(A/T)TT(C/G)-3'. Cleavage occurs on the 3'-side of the TT dinucleotide at the point of strand exchange. HJ branch migration catalyzed by RuvA-RuvB allows RuvC to scan DNA until it finds its consensus sequence, where it cleaves and resolves the cruciform DNA.</text>
</comment>
<sequence>MMVLGIDPGFSRTGFGVVTGSARPEAITFGVIAPKGGELGERLQFFSHEINGLLTKTRPDRVVLEKVFWGQARGDAFKTLYVRGIVLLAAADRKLPVVELSPASVKKAICGTGSASKRQIQETVAKLLDLSQPPSPPDAADALAIAIVGSSRLYTYTP</sequence>
<dbReference type="EMBL" id="MHSS01000004">
    <property type="protein sequence ID" value="OHA48728.1"/>
    <property type="molecule type" value="Genomic_DNA"/>
</dbReference>
<feature type="active site" evidence="13">
    <location>
        <position position="138"/>
    </location>
</feature>
<dbReference type="InterPro" id="IPR012337">
    <property type="entry name" value="RNaseH-like_sf"/>
</dbReference>
<dbReference type="Proteomes" id="UP000177629">
    <property type="component" value="Unassembled WGS sequence"/>
</dbReference>
<dbReference type="GO" id="GO:0005737">
    <property type="term" value="C:cytoplasm"/>
    <property type="evidence" value="ECO:0007669"/>
    <property type="project" value="UniProtKB-SubCell"/>
</dbReference>
<evidence type="ECO:0000256" key="9">
    <source>
        <dbReference type="ARBA" id="ARBA00023125"/>
    </source>
</evidence>
<evidence type="ECO:0000256" key="1">
    <source>
        <dbReference type="ARBA" id="ARBA00009518"/>
    </source>
</evidence>
<name>A0A1G2PK81_9BACT</name>
<dbReference type="SUPFAM" id="SSF53098">
    <property type="entry name" value="Ribonuclease H-like"/>
    <property type="match status" value="1"/>
</dbReference>
<evidence type="ECO:0000313" key="16">
    <source>
        <dbReference type="Proteomes" id="UP000177629"/>
    </source>
</evidence>
<evidence type="ECO:0000256" key="3">
    <source>
        <dbReference type="ARBA" id="ARBA00022722"/>
    </source>
</evidence>
<accession>A0A1G2PK81</accession>
<comment type="similarity">
    <text evidence="1 13">Belongs to the RuvC family.</text>
</comment>
<evidence type="ECO:0000256" key="10">
    <source>
        <dbReference type="ARBA" id="ARBA00023172"/>
    </source>
</evidence>
<dbReference type="GO" id="GO:0003677">
    <property type="term" value="F:DNA binding"/>
    <property type="evidence" value="ECO:0007669"/>
    <property type="project" value="UniProtKB-KW"/>
</dbReference>
<dbReference type="HAMAP" id="MF_00034">
    <property type="entry name" value="RuvC"/>
    <property type="match status" value="1"/>
</dbReference>
<comment type="caution">
    <text evidence="15">The sequence shown here is derived from an EMBL/GenBank/DDBJ whole genome shotgun (WGS) entry which is preliminary data.</text>
</comment>
<proteinExistence type="inferred from homology"/>
<protein>
    <recommendedName>
        <fullName evidence="13 14">Crossover junction endodeoxyribonuclease RuvC</fullName>
        <ecNumber evidence="13 14">3.1.21.10</ecNumber>
    </recommendedName>
    <alternativeName>
        <fullName evidence="13">Holliday junction nuclease RuvC</fullName>
    </alternativeName>
    <alternativeName>
        <fullName evidence="13">Holliday junction resolvase RuvC</fullName>
    </alternativeName>
</protein>
<evidence type="ECO:0000256" key="5">
    <source>
        <dbReference type="ARBA" id="ARBA00022759"/>
    </source>
</evidence>
<dbReference type="GO" id="GO:0006281">
    <property type="term" value="P:DNA repair"/>
    <property type="evidence" value="ECO:0007669"/>
    <property type="project" value="UniProtKB-UniRule"/>
</dbReference>
<dbReference type="PROSITE" id="PS01321">
    <property type="entry name" value="RUVC"/>
    <property type="match status" value="1"/>
</dbReference>
<dbReference type="EC" id="3.1.21.10" evidence="13 14"/>
<organism evidence="15 16">
    <name type="scientific">Candidatus Terrybacteria bacterium RIFCSPHIGHO2_01_FULL_48_17</name>
    <dbReference type="NCBI Taxonomy" id="1802362"/>
    <lineage>
        <taxon>Bacteria</taxon>
        <taxon>Candidatus Terryibacteriota</taxon>
    </lineage>
</organism>
<dbReference type="PANTHER" id="PTHR30194:SF3">
    <property type="entry name" value="CROSSOVER JUNCTION ENDODEOXYRIBONUCLEASE RUVC"/>
    <property type="match status" value="1"/>
</dbReference>
<dbReference type="GO" id="GO:0008821">
    <property type="term" value="F:crossover junction DNA endonuclease activity"/>
    <property type="evidence" value="ECO:0007669"/>
    <property type="project" value="UniProtKB-UniRule"/>
</dbReference>
<evidence type="ECO:0000256" key="2">
    <source>
        <dbReference type="ARBA" id="ARBA00022490"/>
    </source>
</evidence>
<dbReference type="InterPro" id="IPR002176">
    <property type="entry name" value="X-over_junc_endoDNase_RuvC"/>
</dbReference>
<dbReference type="InterPro" id="IPR036397">
    <property type="entry name" value="RNaseH_sf"/>
</dbReference>
<feature type="binding site" evidence="13">
    <location>
        <position position="7"/>
    </location>
    <ligand>
        <name>Mg(2+)</name>
        <dbReference type="ChEBI" id="CHEBI:18420"/>
        <label>1</label>
    </ligand>
</feature>
<dbReference type="PANTHER" id="PTHR30194">
    <property type="entry name" value="CROSSOVER JUNCTION ENDODEOXYRIBONUCLEASE RUVC"/>
    <property type="match status" value="1"/>
</dbReference>
<evidence type="ECO:0000256" key="8">
    <source>
        <dbReference type="ARBA" id="ARBA00022842"/>
    </source>
</evidence>
<evidence type="ECO:0000256" key="12">
    <source>
        <dbReference type="ARBA" id="ARBA00029354"/>
    </source>
</evidence>
<dbReference type="STRING" id="1802362.A2806_01220"/>
<evidence type="ECO:0000256" key="7">
    <source>
        <dbReference type="ARBA" id="ARBA00022801"/>
    </source>
</evidence>
<dbReference type="PRINTS" id="PR00696">
    <property type="entry name" value="RSOLVASERUVC"/>
</dbReference>
<evidence type="ECO:0000256" key="13">
    <source>
        <dbReference type="HAMAP-Rule" id="MF_00034"/>
    </source>
</evidence>
<comment type="subcellular location">
    <subcellularLocation>
        <location evidence="13">Cytoplasm</location>
    </subcellularLocation>
</comment>
<keyword evidence="10 13" id="KW-0233">DNA recombination</keyword>
<comment type="cofactor">
    <cofactor evidence="13">
        <name>Mg(2+)</name>
        <dbReference type="ChEBI" id="CHEBI:18420"/>
    </cofactor>
    <text evidence="13">Binds 2 Mg(2+) ion per subunit.</text>
</comment>
<dbReference type="GO" id="GO:0006310">
    <property type="term" value="P:DNA recombination"/>
    <property type="evidence" value="ECO:0007669"/>
    <property type="project" value="UniProtKB-UniRule"/>
</dbReference>
<reference evidence="15 16" key="1">
    <citation type="journal article" date="2016" name="Nat. Commun.">
        <title>Thousands of microbial genomes shed light on interconnected biogeochemical processes in an aquifer system.</title>
        <authorList>
            <person name="Anantharaman K."/>
            <person name="Brown C.T."/>
            <person name="Hug L.A."/>
            <person name="Sharon I."/>
            <person name="Castelle C.J."/>
            <person name="Probst A.J."/>
            <person name="Thomas B.C."/>
            <person name="Singh A."/>
            <person name="Wilkins M.J."/>
            <person name="Karaoz U."/>
            <person name="Brodie E.L."/>
            <person name="Williams K.H."/>
            <person name="Hubbard S.S."/>
            <person name="Banfield J.F."/>
        </authorList>
    </citation>
    <scope>NUCLEOTIDE SEQUENCE [LARGE SCALE GENOMIC DNA]</scope>
</reference>
<evidence type="ECO:0000256" key="6">
    <source>
        <dbReference type="ARBA" id="ARBA00022763"/>
    </source>
</evidence>
<feature type="active site" evidence="13">
    <location>
        <position position="65"/>
    </location>
</feature>
<dbReference type="CDD" id="cd16962">
    <property type="entry name" value="RuvC"/>
    <property type="match status" value="1"/>
</dbReference>
<feature type="binding site" evidence="13">
    <location>
        <position position="138"/>
    </location>
    <ligand>
        <name>Mg(2+)</name>
        <dbReference type="ChEBI" id="CHEBI:18420"/>
        <label>1</label>
    </ligand>
</feature>
<keyword evidence="5 13" id="KW-0255">Endonuclease</keyword>
<comment type="catalytic activity">
    <reaction evidence="12 13">
        <text>Endonucleolytic cleavage at a junction such as a reciprocal single-stranded crossover between two homologous DNA duplexes (Holliday junction).</text>
        <dbReference type="EC" id="3.1.21.10"/>
    </reaction>
</comment>
<evidence type="ECO:0000256" key="11">
    <source>
        <dbReference type="ARBA" id="ARBA00023204"/>
    </source>
</evidence>
<dbReference type="GO" id="GO:0000287">
    <property type="term" value="F:magnesium ion binding"/>
    <property type="evidence" value="ECO:0007669"/>
    <property type="project" value="UniProtKB-UniRule"/>
</dbReference>
<evidence type="ECO:0000256" key="14">
    <source>
        <dbReference type="NCBIfam" id="TIGR00228"/>
    </source>
</evidence>
<keyword evidence="8 13" id="KW-0460">Magnesium</keyword>
<keyword evidence="2 13" id="KW-0963">Cytoplasm</keyword>
<feature type="binding site" evidence="13">
    <location>
        <position position="65"/>
    </location>
    <ligand>
        <name>Mg(2+)</name>
        <dbReference type="ChEBI" id="CHEBI:18420"/>
        <label>2</label>
    </ligand>
</feature>
<comment type="subunit">
    <text evidence="13">Homodimer which binds Holliday junction (HJ) DNA. The HJ becomes 2-fold symmetrical on binding to RuvC with unstacked arms; it has a different conformation from HJ DNA in complex with RuvA. In the full resolvosome a probable DNA-RuvA(4)-RuvB(12)-RuvC(2) complex forms which resolves the HJ.</text>
</comment>
<keyword evidence="11 13" id="KW-0234">DNA repair</keyword>
<dbReference type="AlphaFoldDB" id="A0A1G2PK81"/>
<gene>
    <name evidence="13" type="primary">ruvC</name>
    <name evidence="15" type="ORF">A2806_01220</name>
</gene>
<keyword evidence="3 13" id="KW-0540">Nuclease</keyword>
<keyword evidence="6 13" id="KW-0227">DNA damage</keyword>
<dbReference type="FunFam" id="3.30.420.10:FF:000002">
    <property type="entry name" value="Crossover junction endodeoxyribonuclease RuvC"/>
    <property type="match status" value="1"/>
</dbReference>
<evidence type="ECO:0000256" key="4">
    <source>
        <dbReference type="ARBA" id="ARBA00022723"/>
    </source>
</evidence>
<keyword evidence="9 13" id="KW-0238">DNA-binding</keyword>
<keyword evidence="7 13" id="KW-0378">Hydrolase</keyword>
<dbReference type="Gene3D" id="3.30.420.10">
    <property type="entry name" value="Ribonuclease H-like superfamily/Ribonuclease H"/>
    <property type="match status" value="1"/>
</dbReference>
<dbReference type="Pfam" id="PF02075">
    <property type="entry name" value="RuvC"/>
    <property type="match status" value="1"/>
</dbReference>
<feature type="active site" evidence="13">
    <location>
        <position position="7"/>
    </location>
</feature>